<dbReference type="Pfam" id="PF02558">
    <property type="entry name" value="ApbA"/>
    <property type="match status" value="1"/>
</dbReference>
<dbReference type="PANTHER" id="PTHR21708">
    <property type="entry name" value="PROBABLE 2-DEHYDROPANTOATE 2-REDUCTASE"/>
    <property type="match status" value="1"/>
</dbReference>
<comment type="catalytic activity">
    <reaction evidence="4">
        <text>(R)-pantoate + NADP(+) = 2-dehydropantoate + NADPH + H(+)</text>
        <dbReference type="Rhea" id="RHEA:16233"/>
        <dbReference type="ChEBI" id="CHEBI:11561"/>
        <dbReference type="ChEBI" id="CHEBI:15378"/>
        <dbReference type="ChEBI" id="CHEBI:15980"/>
        <dbReference type="ChEBI" id="CHEBI:57783"/>
        <dbReference type="ChEBI" id="CHEBI:58349"/>
        <dbReference type="EC" id="1.1.1.169"/>
    </reaction>
</comment>
<dbReference type="InterPro" id="IPR051402">
    <property type="entry name" value="KPR-Related"/>
</dbReference>
<dbReference type="Proteomes" id="UP000660381">
    <property type="component" value="Unassembled WGS sequence"/>
</dbReference>
<protein>
    <recommendedName>
        <fullName evidence="4">2-dehydropantoate 2-reductase</fullName>
        <ecNumber evidence="4">1.1.1.169</ecNumber>
    </recommendedName>
    <alternativeName>
        <fullName evidence="4">Ketopantoate reductase</fullName>
    </alternativeName>
</protein>
<evidence type="ECO:0000313" key="8">
    <source>
        <dbReference type="Proteomes" id="UP000660381"/>
    </source>
</evidence>
<comment type="pathway">
    <text evidence="4">Cofactor biosynthesis; (R)-pantothenate biosynthesis; (R)-pantoate from 3-methyl-2-oxobutanoate: step 2/2.</text>
</comment>
<dbReference type="PANTHER" id="PTHR21708:SF26">
    <property type="entry name" value="2-DEHYDROPANTOATE 2-REDUCTASE"/>
    <property type="match status" value="1"/>
</dbReference>
<sequence>MGNRTYAILGTGALGGFYGAKLQKAGNEVHFLLKSDYLEVSQHGLVIESKDGDFTLPQVLAYSDVEKMPSCDVVIVALKTTQNHLLPHILPPIIKDDGVVLVLQNGLGIEEEIAQIVGNVRIIGGLCFLCSNKVAPGHIRHLDYGQITLGEYTSNYNPTGITEKMQQIAEDFQNAGISMELAEDLLLGRWKKLVWNIPYNGLSVILNARTDELMADVHTRQLVEQLMSEVALGAKSTGRVVPESFIQTMLSYTIKMKPYRTSMKIDFDESRPLEVEAIFGNPLRKAETAGVNLPQIRCLYQQLKFLDTRIIRNSAYGKLPPT</sequence>
<dbReference type="Gene3D" id="1.10.1040.10">
    <property type="entry name" value="N-(1-d-carboxylethyl)-l-norvaline Dehydrogenase, domain 2"/>
    <property type="match status" value="1"/>
</dbReference>
<dbReference type="Pfam" id="PF08546">
    <property type="entry name" value="ApbA_C"/>
    <property type="match status" value="1"/>
</dbReference>
<dbReference type="EC" id="1.1.1.169" evidence="4"/>
<evidence type="ECO:0000256" key="1">
    <source>
        <dbReference type="ARBA" id="ARBA00007870"/>
    </source>
</evidence>
<evidence type="ECO:0000256" key="3">
    <source>
        <dbReference type="ARBA" id="ARBA00023002"/>
    </source>
</evidence>
<gene>
    <name evidence="7" type="ORF">H6G68_11970</name>
</gene>
<name>A0ABR8J4C7_9NOST</name>
<dbReference type="SUPFAM" id="SSF48179">
    <property type="entry name" value="6-phosphogluconate dehydrogenase C-terminal domain-like"/>
    <property type="match status" value="1"/>
</dbReference>
<evidence type="ECO:0000259" key="5">
    <source>
        <dbReference type="Pfam" id="PF02558"/>
    </source>
</evidence>
<dbReference type="InterPro" id="IPR008927">
    <property type="entry name" value="6-PGluconate_DH-like_C_sf"/>
</dbReference>
<keyword evidence="4" id="KW-0566">Pantothenate biosynthesis</keyword>
<evidence type="ECO:0000259" key="6">
    <source>
        <dbReference type="Pfam" id="PF08546"/>
    </source>
</evidence>
<keyword evidence="2 4" id="KW-0521">NADP</keyword>
<dbReference type="InterPro" id="IPR013328">
    <property type="entry name" value="6PGD_dom2"/>
</dbReference>
<comment type="caution">
    <text evidence="7">The sequence shown here is derived from an EMBL/GenBank/DDBJ whole genome shotgun (WGS) entry which is preliminary data.</text>
</comment>
<dbReference type="InterPro" id="IPR036291">
    <property type="entry name" value="NAD(P)-bd_dom_sf"/>
</dbReference>
<dbReference type="SUPFAM" id="SSF51735">
    <property type="entry name" value="NAD(P)-binding Rossmann-fold domains"/>
    <property type="match status" value="1"/>
</dbReference>
<evidence type="ECO:0000256" key="4">
    <source>
        <dbReference type="RuleBase" id="RU362068"/>
    </source>
</evidence>
<dbReference type="InterPro" id="IPR013332">
    <property type="entry name" value="KPR_N"/>
</dbReference>
<keyword evidence="8" id="KW-1185">Reference proteome</keyword>
<dbReference type="InterPro" id="IPR013752">
    <property type="entry name" value="KPA_reductase"/>
</dbReference>
<dbReference type="GO" id="GO:0008677">
    <property type="term" value="F:2-dehydropantoate 2-reductase activity"/>
    <property type="evidence" value="ECO:0007669"/>
    <property type="project" value="UniProtKB-EC"/>
</dbReference>
<dbReference type="Gene3D" id="3.40.50.720">
    <property type="entry name" value="NAD(P)-binding Rossmann-like Domain"/>
    <property type="match status" value="1"/>
</dbReference>
<comment type="similarity">
    <text evidence="1 4">Belongs to the ketopantoate reductase family.</text>
</comment>
<evidence type="ECO:0000313" key="7">
    <source>
        <dbReference type="EMBL" id="MBD2692463.1"/>
    </source>
</evidence>
<dbReference type="InterPro" id="IPR003710">
    <property type="entry name" value="ApbA"/>
</dbReference>
<proteinExistence type="inferred from homology"/>
<accession>A0ABR8J4C7</accession>
<feature type="domain" description="Ketopantoate reductase N-terminal" evidence="5">
    <location>
        <begin position="6"/>
        <end position="152"/>
    </location>
</feature>
<dbReference type="NCBIfam" id="TIGR00745">
    <property type="entry name" value="apbA_panE"/>
    <property type="match status" value="1"/>
</dbReference>
<dbReference type="RefSeq" id="WP_190906847.1">
    <property type="nucleotide sequence ID" value="NZ_JACJTQ010000015.1"/>
</dbReference>
<comment type="function">
    <text evidence="4">Catalyzes the NADPH-dependent reduction of ketopantoate into pantoic acid.</text>
</comment>
<organism evidence="7 8">
    <name type="scientific">Anabaena catenula FACHB-362</name>
    <dbReference type="NCBI Taxonomy" id="2692877"/>
    <lineage>
        <taxon>Bacteria</taxon>
        <taxon>Bacillati</taxon>
        <taxon>Cyanobacteriota</taxon>
        <taxon>Cyanophyceae</taxon>
        <taxon>Nostocales</taxon>
        <taxon>Nostocaceae</taxon>
        <taxon>Anabaena</taxon>
    </lineage>
</organism>
<evidence type="ECO:0000256" key="2">
    <source>
        <dbReference type="ARBA" id="ARBA00022857"/>
    </source>
</evidence>
<keyword evidence="3 4" id="KW-0560">Oxidoreductase</keyword>
<dbReference type="NCBIfam" id="NF004887">
    <property type="entry name" value="PRK06249.1"/>
    <property type="match status" value="1"/>
</dbReference>
<reference evidence="7 8" key="1">
    <citation type="journal article" date="2020" name="ISME J.">
        <title>Comparative genomics reveals insights into cyanobacterial evolution and habitat adaptation.</title>
        <authorList>
            <person name="Chen M.Y."/>
            <person name="Teng W.K."/>
            <person name="Zhao L."/>
            <person name="Hu C.X."/>
            <person name="Zhou Y.K."/>
            <person name="Han B.P."/>
            <person name="Song L.R."/>
            <person name="Shu W.S."/>
        </authorList>
    </citation>
    <scope>NUCLEOTIDE SEQUENCE [LARGE SCALE GENOMIC DNA]</scope>
    <source>
        <strain evidence="7 8">FACHB-362</strain>
    </source>
</reference>
<feature type="domain" description="Ketopantoate reductase C-terminal" evidence="6">
    <location>
        <begin position="185"/>
        <end position="305"/>
    </location>
</feature>
<dbReference type="EMBL" id="JACJTQ010000015">
    <property type="protein sequence ID" value="MBD2692463.1"/>
    <property type="molecule type" value="Genomic_DNA"/>
</dbReference>